<keyword evidence="1" id="KW-0732">Signal</keyword>
<accession>A0ABS8T9J6</accession>
<proteinExistence type="predicted"/>
<gene>
    <name evidence="2" type="ORF">HAX54_005212</name>
</gene>
<feature type="signal peptide" evidence="1">
    <location>
        <begin position="1"/>
        <end position="21"/>
    </location>
</feature>
<dbReference type="Proteomes" id="UP000823775">
    <property type="component" value="Unassembled WGS sequence"/>
</dbReference>
<organism evidence="2 3">
    <name type="scientific">Datura stramonium</name>
    <name type="common">Jimsonweed</name>
    <name type="synonym">Common thornapple</name>
    <dbReference type="NCBI Taxonomy" id="4076"/>
    <lineage>
        <taxon>Eukaryota</taxon>
        <taxon>Viridiplantae</taxon>
        <taxon>Streptophyta</taxon>
        <taxon>Embryophyta</taxon>
        <taxon>Tracheophyta</taxon>
        <taxon>Spermatophyta</taxon>
        <taxon>Magnoliopsida</taxon>
        <taxon>eudicotyledons</taxon>
        <taxon>Gunneridae</taxon>
        <taxon>Pentapetalae</taxon>
        <taxon>asterids</taxon>
        <taxon>lamiids</taxon>
        <taxon>Solanales</taxon>
        <taxon>Solanaceae</taxon>
        <taxon>Solanoideae</taxon>
        <taxon>Datureae</taxon>
        <taxon>Datura</taxon>
    </lineage>
</organism>
<name>A0ABS8T9J6_DATST</name>
<evidence type="ECO:0000313" key="2">
    <source>
        <dbReference type="EMBL" id="MCD7467661.1"/>
    </source>
</evidence>
<evidence type="ECO:0000313" key="3">
    <source>
        <dbReference type="Proteomes" id="UP000823775"/>
    </source>
</evidence>
<sequence length="72" mass="7581">MPKRWLTSVVLASSFLHGAFAQAGYGNIDPFQAALVHCNAGAVENKNCCKALSAAVAGRNSVGLLCWADFHC</sequence>
<dbReference type="EMBL" id="JACEIK010001255">
    <property type="protein sequence ID" value="MCD7467661.1"/>
    <property type="molecule type" value="Genomic_DNA"/>
</dbReference>
<protein>
    <submittedName>
        <fullName evidence="2">Uncharacterized protein</fullName>
    </submittedName>
</protein>
<comment type="caution">
    <text evidence="2">The sequence shown here is derived from an EMBL/GenBank/DDBJ whole genome shotgun (WGS) entry which is preliminary data.</text>
</comment>
<keyword evidence="3" id="KW-1185">Reference proteome</keyword>
<feature type="chain" id="PRO_5045325599" evidence="1">
    <location>
        <begin position="22"/>
        <end position="72"/>
    </location>
</feature>
<reference evidence="2 3" key="1">
    <citation type="journal article" date="2021" name="BMC Genomics">
        <title>Datura genome reveals duplications of psychoactive alkaloid biosynthetic genes and high mutation rate following tissue culture.</title>
        <authorList>
            <person name="Rajewski A."/>
            <person name="Carter-House D."/>
            <person name="Stajich J."/>
            <person name="Litt A."/>
        </authorList>
    </citation>
    <scope>NUCLEOTIDE SEQUENCE [LARGE SCALE GENOMIC DNA]</scope>
    <source>
        <strain evidence="2">AR-01</strain>
    </source>
</reference>
<evidence type="ECO:0000256" key="1">
    <source>
        <dbReference type="SAM" id="SignalP"/>
    </source>
</evidence>